<evidence type="ECO:0000256" key="2">
    <source>
        <dbReference type="ARBA" id="ARBA00004123"/>
    </source>
</evidence>
<keyword evidence="4" id="KW-0302">Gap protein</keyword>
<evidence type="ECO:0000256" key="8">
    <source>
        <dbReference type="ARBA" id="ARBA00022833"/>
    </source>
</evidence>
<evidence type="ECO:0000256" key="11">
    <source>
        <dbReference type="PROSITE-ProRule" id="PRU00042"/>
    </source>
</evidence>
<organism evidence="13 14">
    <name type="scientific">Zophobas morio</name>
    <dbReference type="NCBI Taxonomy" id="2755281"/>
    <lineage>
        <taxon>Eukaryota</taxon>
        <taxon>Metazoa</taxon>
        <taxon>Ecdysozoa</taxon>
        <taxon>Arthropoda</taxon>
        <taxon>Hexapoda</taxon>
        <taxon>Insecta</taxon>
        <taxon>Pterygota</taxon>
        <taxon>Neoptera</taxon>
        <taxon>Endopterygota</taxon>
        <taxon>Coleoptera</taxon>
        <taxon>Polyphaga</taxon>
        <taxon>Cucujiformia</taxon>
        <taxon>Tenebrionidae</taxon>
        <taxon>Zophobas</taxon>
    </lineage>
</organism>
<dbReference type="InterPro" id="IPR013087">
    <property type="entry name" value="Znf_C2H2_type"/>
</dbReference>
<dbReference type="EMBL" id="JALNTZ010000005">
    <property type="protein sequence ID" value="KAJ3651479.1"/>
    <property type="molecule type" value="Genomic_DNA"/>
</dbReference>
<accession>A0AA38ICC0</accession>
<dbReference type="Proteomes" id="UP001168821">
    <property type="component" value="Unassembled WGS sequence"/>
</dbReference>
<dbReference type="AlphaFoldDB" id="A0AA38ICC0"/>
<comment type="caution">
    <text evidence="13">The sequence shown here is derived from an EMBL/GenBank/DDBJ whole genome shotgun (WGS) entry which is preliminary data.</text>
</comment>
<keyword evidence="7 11" id="KW-0863">Zinc-finger</keyword>
<evidence type="ECO:0000313" key="14">
    <source>
        <dbReference type="Proteomes" id="UP001168821"/>
    </source>
</evidence>
<dbReference type="Gene3D" id="3.30.160.60">
    <property type="entry name" value="Classic Zinc Finger"/>
    <property type="match status" value="2"/>
</dbReference>
<dbReference type="GO" id="GO:0008270">
    <property type="term" value="F:zinc ion binding"/>
    <property type="evidence" value="ECO:0007669"/>
    <property type="project" value="UniProtKB-KW"/>
</dbReference>
<evidence type="ECO:0000256" key="7">
    <source>
        <dbReference type="ARBA" id="ARBA00022771"/>
    </source>
</evidence>
<evidence type="ECO:0000259" key="12">
    <source>
        <dbReference type="PROSITE" id="PS50157"/>
    </source>
</evidence>
<proteinExistence type="predicted"/>
<feature type="domain" description="C2H2-type" evidence="12">
    <location>
        <begin position="250"/>
        <end position="278"/>
    </location>
</feature>
<reference evidence="13" key="1">
    <citation type="journal article" date="2023" name="G3 (Bethesda)">
        <title>Whole genome assemblies of Zophobas morio and Tenebrio molitor.</title>
        <authorList>
            <person name="Kaur S."/>
            <person name="Stinson S.A."/>
            <person name="diCenzo G.C."/>
        </authorList>
    </citation>
    <scope>NUCLEOTIDE SEQUENCE</scope>
    <source>
        <strain evidence="13">QUZm001</strain>
    </source>
</reference>
<evidence type="ECO:0000256" key="6">
    <source>
        <dbReference type="ARBA" id="ARBA00022737"/>
    </source>
</evidence>
<dbReference type="GO" id="GO:0005634">
    <property type="term" value="C:nucleus"/>
    <property type="evidence" value="ECO:0007669"/>
    <property type="project" value="UniProtKB-SubCell"/>
</dbReference>
<dbReference type="PROSITE" id="PS00028">
    <property type="entry name" value="ZINC_FINGER_C2H2_1"/>
    <property type="match status" value="1"/>
</dbReference>
<dbReference type="PANTHER" id="PTHR24392:SF49">
    <property type="entry name" value="PROTEIN HUNCHBACK"/>
    <property type="match status" value="1"/>
</dbReference>
<comment type="subcellular location">
    <subcellularLocation>
        <location evidence="2">Nucleus</location>
    </subcellularLocation>
</comment>
<sequence>MSILEYSGALAAQGRASWKNVHNCKLCPYFSTSFFLMLNHVRRHRSSLEKFMCEKAKIEAFFCKDCKFKTKLTLQFKKHINKHHGINKESRKGSSSNDFRIRTYVCNKCNFETNLSLKKIQHSSECTRKKQNLQSVSFPNESGTFNSDFKQINKIRWHNCAECTYQGKCKNNALHHVADCHLSKRYACEKCPFKCRWKSTFRVHLNQKHLAEEHVEWYKCDKYPFKAKNRTYLNRHTKDKYLKDEDVKWYNCNECPYRTKYKSSLKTHVIAKHLDDEQIKWYECKQVSSLKTHIKIKHLNEYYECKENARCDNPNFPPLNFDLETV</sequence>
<evidence type="ECO:0000256" key="5">
    <source>
        <dbReference type="ARBA" id="ARBA00022723"/>
    </source>
</evidence>
<dbReference type="GO" id="GO:0003677">
    <property type="term" value="F:DNA binding"/>
    <property type="evidence" value="ECO:0007669"/>
    <property type="project" value="UniProtKB-KW"/>
</dbReference>
<keyword evidence="8" id="KW-0862">Zinc</keyword>
<gene>
    <name evidence="13" type="ORF">Zmor_017517</name>
</gene>
<keyword evidence="10" id="KW-0539">Nucleus</keyword>
<protein>
    <recommendedName>
        <fullName evidence="3">Protein hunchback</fullName>
    </recommendedName>
</protein>
<evidence type="ECO:0000256" key="4">
    <source>
        <dbReference type="ARBA" id="ARBA00022492"/>
    </source>
</evidence>
<comment type="function">
    <text evidence="1">Gap class segmentation protein that controls development of head structures.</text>
</comment>
<dbReference type="PROSITE" id="PS50157">
    <property type="entry name" value="ZINC_FINGER_C2H2_2"/>
    <property type="match status" value="1"/>
</dbReference>
<evidence type="ECO:0000313" key="13">
    <source>
        <dbReference type="EMBL" id="KAJ3651479.1"/>
    </source>
</evidence>
<keyword evidence="9" id="KW-0238">DNA-binding</keyword>
<evidence type="ECO:0000256" key="1">
    <source>
        <dbReference type="ARBA" id="ARBA00003983"/>
    </source>
</evidence>
<keyword evidence="14" id="KW-1185">Reference proteome</keyword>
<keyword evidence="5" id="KW-0479">Metal-binding</keyword>
<keyword evidence="4" id="KW-0217">Developmental protein</keyword>
<keyword evidence="6" id="KW-0677">Repeat</keyword>
<evidence type="ECO:0000256" key="9">
    <source>
        <dbReference type="ARBA" id="ARBA00023125"/>
    </source>
</evidence>
<name>A0AA38ICC0_9CUCU</name>
<evidence type="ECO:0000256" key="3">
    <source>
        <dbReference type="ARBA" id="ARBA00013638"/>
    </source>
</evidence>
<dbReference type="SMART" id="SM00355">
    <property type="entry name" value="ZnF_C2H2"/>
    <property type="match status" value="6"/>
</dbReference>
<dbReference type="PANTHER" id="PTHR24392">
    <property type="entry name" value="ZINC FINGER PROTEIN"/>
    <property type="match status" value="1"/>
</dbReference>
<evidence type="ECO:0000256" key="10">
    <source>
        <dbReference type="ARBA" id="ARBA00023242"/>
    </source>
</evidence>